<dbReference type="EMBL" id="SJLL01000007">
    <property type="protein sequence ID" value="TYK99201.1"/>
    <property type="molecule type" value="Genomic_DNA"/>
</dbReference>
<dbReference type="OrthoDB" id="2156961at2"/>
<dbReference type="Proteomes" id="UP000324058">
    <property type="component" value="Unassembled WGS sequence"/>
</dbReference>
<dbReference type="AlphaFoldDB" id="A0A4V6EI05"/>
<dbReference type="RefSeq" id="WP_011106686.1">
    <property type="nucleotide sequence ID" value="NZ_AP014596.1"/>
</dbReference>
<name>A0A4V6EI05_STRPY</name>
<sequence>MANRYRQRIYAVYDGDSFVDVGTKHELAERLGVTADTIVFIASPAHKKRRPDGRHAEFIGYEDELEE</sequence>
<accession>A0A4V6EI05</accession>
<evidence type="ECO:0000313" key="2">
    <source>
        <dbReference type="Proteomes" id="UP000324058"/>
    </source>
</evidence>
<evidence type="ECO:0000313" key="1">
    <source>
        <dbReference type="EMBL" id="TYK99201.1"/>
    </source>
</evidence>
<dbReference type="OMA" id="RPNGRHA"/>
<reference evidence="1 2" key="1">
    <citation type="submission" date="2019-02" db="EMBL/GenBank/DDBJ databases">
        <title>Novel genomic isolates of S. pyogenes and S. dysgalactiae subsp. equisimilis associated to necrotising fasciitis (NSTI).</title>
        <authorList>
            <person name="Barrantes I."/>
        </authorList>
    </citation>
    <scope>NUCLEOTIDE SEQUENCE [LARGE SCALE GENOMIC DNA]</scope>
    <source>
        <strain evidence="1 2">SPY2028</strain>
    </source>
</reference>
<gene>
    <name evidence="1" type="ORF">E0F66_07455</name>
</gene>
<organism evidence="1 2">
    <name type="scientific">Streptococcus pyogenes</name>
    <dbReference type="NCBI Taxonomy" id="1314"/>
    <lineage>
        <taxon>Bacteria</taxon>
        <taxon>Bacillati</taxon>
        <taxon>Bacillota</taxon>
        <taxon>Bacilli</taxon>
        <taxon>Lactobacillales</taxon>
        <taxon>Streptococcaceae</taxon>
        <taxon>Streptococcus</taxon>
    </lineage>
</organism>
<protein>
    <submittedName>
        <fullName evidence="1">Uncharacterized protein</fullName>
    </submittedName>
</protein>
<comment type="caution">
    <text evidence="1">The sequence shown here is derived from an EMBL/GenBank/DDBJ whole genome shotgun (WGS) entry which is preliminary data.</text>
</comment>
<proteinExistence type="predicted"/>